<sequence>MTDALDAAALYENDAWLVTADGIEHKGTSYFIERDVMAQRRSDGLWTWPLQLAEKSWFEARDFARAFLHALLAYDIRPDAALASSLAQIGPAARSVCGEVATLGEAAAFVAAMAEPARETMPRNVRARRGVTIATPARAVARVGQARRAMAV</sequence>
<reference evidence="1 2" key="1">
    <citation type="submission" date="2019-09" db="EMBL/GenBank/DDBJ databases">
        <title>Salinarimonas rosea gen. nov., sp. nov., a new member of the a-2 subgroup of the Proteobacteria.</title>
        <authorList>
            <person name="Liu J."/>
        </authorList>
    </citation>
    <scope>NUCLEOTIDE SEQUENCE [LARGE SCALE GENOMIC DNA]</scope>
    <source>
        <strain evidence="1 2">BN140002</strain>
    </source>
</reference>
<protein>
    <submittedName>
        <fullName evidence="1">Uncharacterized protein</fullName>
    </submittedName>
</protein>
<proteinExistence type="predicted"/>
<dbReference type="EMBL" id="VUOA01000018">
    <property type="protein sequence ID" value="KAA2237638.1"/>
    <property type="molecule type" value="Genomic_DNA"/>
</dbReference>
<gene>
    <name evidence="1" type="ORF">F0L46_08130</name>
</gene>
<comment type="caution">
    <text evidence="1">The sequence shown here is derived from an EMBL/GenBank/DDBJ whole genome shotgun (WGS) entry which is preliminary data.</text>
</comment>
<organism evidence="1 2">
    <name type="scientific">Salinarimonas soli</name>
    <dbReference type="NCBI Taxonomy" id="1638099"/>
    <lineage>
        <taxon>Bacteria</taxon>
        <taxon>Pseudomonadati</taxon>
        <taxon>Pseudomonadota</taxon>
        <taxon>Alphaproteobacteria</taxon>
        <taxon>Hyphomicrobiales</taxon>
        <taxon>Salinarimonadaceae</taxon>
        <taxon>Salinarimonas</taxon>
    </lineage>
</organism>
<dbReference type="Proteomes" id="UP000323142">
    <property type="component" value="Unassembled WGS sequence"/>
</dbReference>
<dbReference type="OrthoDB" id="8454975at2"/>
<reference evidence="1 2" key="2">
    <citation type="submission" date="2019-09" db="EMBL/GenBank/DDBJ databases">
        <authorList>
            <person name="Jin C."/>
        </authorList>
    </citation>
    <scope>NUCLEOTIDE SEQUENCE [LARGE SCALE GENOMIC DNA]</scope>
    <source>
        <strain evidence="1 2">BN140002</strain>
    </source>
</reference>
<dbReference type="AlphaFoldDB" id="A0A5B2VG80"/>
<dbReference type="RefSeq" id="WP_149816571.1">
    <property type="nucleotide sequence ID" value="NZ_VUOA01000018.1"/>
</dbReference>
<evidence type="ECO:0000313" key="1">
    <source>
        <dbReference type="EMBL" id="KAA2237638.1"/>
    </source>
</evidence>
<evidence type="ECO:0000313" key="2">
    <source>
        <dbReference type="Proteomes" id="UP000323142"/>
    </source>
</evidence>
<accession>A0A5B2VG80</accession>
<name>A0A5B2VG80_9HYPH</name>
<keyword evidence="2" id="KW-1185">Reference proteome</keyword>